<feature type="chain" id="PRO_5022968456" evidence="1">
    <location>
        <begin position="28"/>
        <end position="152"/>
    </location>
</feature>
<evidence type="ECO:0000313" key="2">
    <source>
        <dbReference type="EMBL" id="QEN07255.1"/>
    </source>
</evidence>
<evidence type="ECO:0000256" key="1">
    <source>
        <dbReference type="SAM" id="SignalP"/>
    </source>
</evidence>
<reference evidence="2 3" key="1">
    <citation type="submission" date="2019-02" db="EMBL/GenBank/DDBJ databases">
        <title>Complete Genome Sequence and Methylome Analysis of free living Spirochaetas.</title>
        <authorList>
            <person name="Fomenkov A."/>
            <person name="Dubinina G."/>
            <person name="Leshcheva N."/>
            <person name="Mikheeva N."/>
            <person name="Grabovich M."/>
            <person name="Vincze T."/>
            <person name="Roberts R.J."/>
        </authorList>
    </citation>
    <scope>NUCLEOTIDE SEQUENCE [LARGE SCALE GENOMIC DNA]</scope>
    <source>
        <strain evidence="2 3">K2</strain>
    </source>
</reference>
<keyword evidence="3" id="KW-1185">Reference proteome</keyword>
<dbReference type="OrthoDB" id="9844785at2"/>
<protein>
    <submittedName>
        <fullName evidence="2">Uncharacterized protein</fullName>
    </submittedName>
</protein>
<gene>
    <name evidence="2" type="ORF">EXM22_04360</name>
</gene>
<dbReference type="Proteomes" id="UP000324209">
    <property type="component" value="Chromosome"/>
</dbReference>
<evidence type="ECO:0000313" key="3">
    <source>
        <dbReference type="Proteomes" id="UP000324209"/>
    </source>
</evidence>
<dbReference type="AlphaFoldDB" id="A0A5C1QGN2"/>
<name>A0A5C1QGN2_9SPIO</name>
<dbReference type="RefSeq" id="WP_149485337.1">
    <property type="nucleotide sequence ID" value="NZ_CP036150.1"/>
</dbReference>
<dbReference type="EMBL" id="CP036150">
    <property type="protein sequence ID" value="QEN07255.1"/>
    <property type="molecule type" value="Genomic_DNA"/>
</dbReference>
<organism evidence="2 3">
    <name type="scientific">Oceanispirochaeta crateris</name>
    <dbReference type="NCBI Taxonomy" id="2518645"/>
    <lineage>
        <taxon>Bacteria</taxon>
        <taxon>Pseudomonadati</taxon>
        <taxon>Spirochaetota</taxon>
        <taxon>Spirochaetia</taxon>
        <taxon>Spirochaetales</taxon>
        <taxon>Spirochaetaceae</taxon>
        <taxon>Oceanispirochaeta</taxon>
    </lineage>
</organism>
<sequence length="152" mass="16823">MKYFKPLFLVTVLALLASCAGFRPGIADDDALGIIESLNGSQADVLIESSLLPFVFDSEILDSDTQLRRLWNGLIDAGYILDDPVVVSRRPVLPSDALIFSENWEIQTYFNNLLTSEDSFVEIQAAGQRVYMVLRSGKKGHVSILAWKGVQS</sequence>
<keyword evidence="1" id="KW-0732">Signal</keyword>
<accession>A0A5C1QGN2</accession>
<proteinExistence type="predicted"/>
<dbReference type="PROSITE" id="PS51257">
    <property type="entry name" value="PROKAR_LIPOPROTEIN"/>
    <property type="match status" value="1"/>
</dbReference>
<dbReference type="KEGG" id="ock:EXM22_04360"/>
<feature type="signal peptide" evidence="1">
    <location>
        <begin position="1"/>
        <end position="27"/>
    </location>
</feature>